<dbReference type="InterPro" id="IPR038718">
    <property type="entry name" value="SNF2-like_sf"/>
</dbReference>
<dbReference type="AlphaFoldDB" id="A0A1Y1VUY5"/>
<accession>A0A1Y1VUY5</accession>
<feature type="non-terminal residue" evidence="9">
    <location>
        <position position="140"/>
    </location>
</feature>
<gene>
    <name evidence="9" type="ORF">DL89DRAFT_228834</name>
</gene>
<dbReference type="PANTHER" id="PTHR45797">
    <property type="entry name" value="RAD54-LIKE"/>
    <property type="match status" value="1"/>
</dbReference>
<evidence type="ECO:0000313" key="9">
    <source>
        <dbReference type="EMBL" id="ORX64825.1"/>
    </source>
</evidence>
<dbReference type="RefSeq" id="XP_040739389.1">
    <property type="nucleotide sequence ID" value="XM_040884879.1"/>
</dbReference>
<comment type="subcellular location">
    <subcellularLocation>
        <location evidence="1">Nucleus</location>
    </subcellularLocation>
</comment>
<evidence type="ECO:0000256" key="4">
    <source>
        <dbReference type="ARBA" id="ARBA00022806"/>
    </source>
</evidence>
<dbReference type="Pfam" id="PF00176">
    <property type="entry name" value="SNF2-rel_dom"/>
    <property type="match status" value="1"/>
</dbReference>
<dbReference type="Proteomes" id="UP000193922">
    <property type="component" value="Unassembled WGS sequence"/>
</dbReference>
<reference evidence="9 10" key="1">
    <citation type="submission" date="2016-07" db="EMBL/GenBank/DDBJ databases">
        <title>Pervasive Adenine N6-methylation of Active Genes in Fungi.</title>
        <authorList>
            <consortium name="DOE Joint Genome Institute"/>
            <person name="Mondo S.J."/>
            <person name="Dannebaum R.O."/>
            <person name="Kuo R.C."/>
            <person name="Labutti K."/>
            <person name="Haridas S."/>
            <person name="Kuo A."/>
            <person name="Salamov A."/>
            <person name="Ahrendt S.R."/>
            <person name="Lipzen A."/>
            <person name="Sullivan W."/>
            <person name="Andreopoulos W.B."/>
            <person name="Clum A."/>
            <person name="Lindquist E."/>
            <person name="Daum C."/>
            <person name="Ramamoorthy G.K."/>
            <person name="Gryganskyi A."/>
            <person name="Culley D."/>
            <person name="Magnuson J.K."/>
            <person name="James T.Y."/>
            <person name="O'Malley M.A."/>
            <person name="Stajich J.E."/>
            <person name="Spatafora J.W."/>
            <person name="Visel A."/>
            <person name="Grigoriev I.V."/>
        </authorList>
    </citation>
    <scope>NUCLEOTIDE SEQUENCE [LARGE SCALE GENOMIC DNA]</scope>
    <source>
        <strain evidence="9 10">ATCC 12442</strain>
    </source>
</reference>
<evidence type="ECO:0000256" key="1">
    <source>
        <dbReference type="ARBA" id="ARBA00004123"/>
    </source>
</evidence>
<dbReference type="GO" id="GO:0003677">
    <property type="term" value="F:DNA binding"/>
    <property type="evidence" value="ECO:0007669"/>
    <property type="project" value="UniProtKB-KW"/>
</dbReference>
<dbReference type="GO" id="GO:0005634">
    <property type="term" value="C:nucleus"/>
    <property type="evidence" value="ECO:0007669"/>
    <property type="project" value="UniProtKB-SubCell"/>
</dbReference>
<dbReference type="GeneID" id="63801527"/>
<keyword evidence="3" id="KW-0547">Nucleotide-binding</keyword>
<keyword evidence="5" id="KW-0067">ATP-binding</keyword>
<keyword evidence="6" id="KW-0238">DNA-binding</keyword>
<evidence type="ECO:0000256" key="3">
    <source>
        <dbReference type="ARBA" id="ARBA00022741"/>
    </source>
</evidence>
<dbReference type="SUPFAM" id="SSF52540">
    <property type="entry name" value="P-loop containing nucleoside triphosphate hydrolases"/>
    <property type="match status" value="1"/>
</dbReference>
<evidence type="ECO:0000256" key="6">
    <source>
        <dbReference type="ARBA" id="ARBA00023125"/>
    </source>
</evidence>
<organism evidence="9 10">
    <name type="scientific">Linderina pennispora</name>
    <dbReference type="NCBI Taxonomy" id="61395"/>
    <lineage>
        <taxon>Eukaryota</taxon>
        <taxon>Fungi</taxon>
        <taxon>Fungi incertae sedis</taxon>
        <taxon>Zoopagomycota</taxon>
        <taxon>Kickxellomycotina</taxon>
        <taxon>Kickxellomycetes</taxon>
        <taxon>Kickxellales</taxon>
        <taxon>Kickxellaceae</taxon>
        <taxon>Linderina</taxon>
    </lineage>
</organism>
<dbReference type="InterPro" id="IPR044574">
    <property type="entry name" value="ARIP4-like"/>
</dbReference>
<dbReference type="STRING" id="61395.A0A1Y1VUY5"/>
<keyword evidence="10" id="KW-1185">Reference proteome</keyword>
<comment type="similarity">
    <text evidence="2">Belongs to the SNF2/RAD54 helicase family.</text>
</comment>
<evidence type="ECO:0000313" key="10">
    <source>
        <dbReference type="Proteomes" id="UP000193922"/>
    </source>
</evidence>
<feature type="domain" description="SNF2 N-terminal" evidence="8">
    <location>
        <begin position="8"/>
        <end position="140"/>
    </location>
</feature>
<evidence type="ECO:0000256" key="2">
    <source>
        <dbReference type="ARBA" id="ARBA00007025"/>
    </source>
</evidence>
<dbReference type="InterPro" id="IPR027417">
    <property type="entry name" value="P-loop_NTPase"/>
</dbReference>
<evidence type="ECO:0000256" key="7">
    <source>
        <dbReference type="ARBA" id="ARBA00023242"/>
    </source>
</evidence>
<dbReference type="EMBL" id="MCFD01000063">
    <property type="protein sequence ID" value="ORX64825.1"/>
    <property type="molecule type" value="Genomic_DNA"/>
</dbReference>
<dbReference type="GO" id="GO:0016887">
    <property type="term" value="F:ATP hydrolysis activity"/>
    <property type="evidence" value="ECO:0007669"/>
    <property type="project" value="InterPro"/>
</dbReference>
<dbReference type="GO" id="GO:0004386">
    <property type="term" value="F:helicase activity"/>
    <property type="evidence" value="ECO:0007669"/>
    <property type="project" value="UniProtKB-KW"/>
</dbReference>
<proteinExistence type="inferred from homology"/>
<evidence type="ECO:0000256" key="5">
    <source>
        <dbReference type="ARBA" id="ARBA00022840"/>
    </source>
</evidence>
<dbReference type="InterPro" id="IPR000330">
    <property type="entry name" value="SNF2_N"/>
</dbReference>
<dbReference type="OrthoDB" id="2020972at2759"/>
<dbReference type="Gene3D" id="3.40.50.10810">
    <property type="entry name" value="Tandem AAA-ATPase domain"/>
    <property type="match status" value="1"/>
</dbReference>
<sequence length="140" mass="16097">MLDHGPSLIIADEGHNIKNPSTRISTMANLLRSKSRVCLTGYPLQNNLEEYWTMVDFCYPNFLSNLSDFRNSYINPIKSGLYSDSDASAKRLSTLRMKVLQRLLVPVVDRRDSSLLYHVLPRKVEYIISCPLADVQRELY</sequence>
<name>A0A1Y1VUY5_9FUNG</name>
<dbReference type="PANTHER" id="PTHR45797:SF1">
    <property type="entry name" value="HELICASE ARIP4"/>
    <property type="match status" value="1"/>
</dbReference>
<keyword evidence="4" id="KW-0378">Hydrolase</keyword>
<comment type="caution">
    <text evidence="9">The sequence shown here is derived from an EMBL/GenBank/DDBJ whole genome shotgun (WGS) entry which is preliminary data.</text>
</comment>
<keyword evidence="4" id="KW-0347">Helicase</keyword>
<keyword evidence="7" id="KW-0539">Nucleus</keyword>
<dbReference type="GO" id="GO:0005524">
    <property type="term" value="F:ATP binding"/>
    <property type="evidence" value="ECO:0007669"/>
    <property type="project" value="UniProtKB-KW"/>
</dbReference>
<evidence type="ECO:0000259" key="8">
    <source>
        <dbReference type="Pfam" id="PF00176"/>
    </source>
</evidence>
<protein>
    <recommendedName>
        <fullName evidence="8">SNF2 N-terminal domain-containing protein</fullName>
    </recommendedName>
</protein>